<evidence type="ECO:0000313" key="15">
    <source>
        <dbReference type="Proteomes" id="UP001190640"/>
    </source>
</evidence>
<keyword evidence="11" id="KW-0539">Nucleus</keyword>
<dbReference type="FunFam" id="3.40.50.300:FF:000471">
    <property type="entry name" value="ATP-binding cassette, sub-family F (GCN20), member 1"/>
    <property type="match status" value="1"/>
</dbReference>
<evidence type="ECO:0000256" key="13">
    <source>
        <dbReference type="SAM" id="MobiDB-lite"/>
    </source>
</evidence>
<keyword evidence="10" id="KW-0010">Activator</keyword>
<dbReference type="InterPro" id="IPR050611">
    <property type="entry name" value="ABCF"/>
</dbReference>
<feature type="compositionally biased region" description="Basic and acidic residues" evidence="13">
    <location>
        <begin position="52"/>
        <end position="69"/>
    </location>
</feature>
<evidence type="ECO:0000256" key="8">
    <source>
        <dbReference type="ARBA" id="ARBA00022741"/>
    </source>
</evidence>
<evidence type="ECO:0000313" key="16">
    <source>
        <dbReference type="RefSeq" id="XP_054834363.1"/>
    </source>
</evidence>
<dbReference type="PANTHER" id="PTHR19211:SF14">
    <property type="entry name" value="ATP-BINDING CASSETTE SUB-FAMILY F MEMBER 1"/>
    <property type="match status" value="1"/>
</dbReference>
<dbReference type="GeneID" id="129329006"/>
<dbReference type="InterPro" id="IPR032781">
    <property type="entry name" value="ABC_tran_Xtn"/>
</dbReference>
<dbReference type="GO" id="GO:0005654">
    <property type="term" value="C:nucleoplasm"/>
    <property type="evidence" value="ECO:0007669"/>
    <property type="project" value="UniProtKB-SubCell"/>
</dbReference>
<dbReference type="Pfam" id="PF12848">
    <property type="entry name" value="ABC_tran_Xtn"/>
    <property type="match status" value="1"/>
</dbReference>
<dbReference type="PANTHER" id="PTHR19211">
    <property type="entry name" value="ATP-BINDING TRANSPORT PROTEIN-RELATED"/>
    <property type="match status" value="1"/>
</dbReference>
<comment type="similarity">
    <text evidence="4">Belongs to the ABC transporter superfamily. ABCF family. EF3 subfamily.</text>
</comment>
<gene>
    <name evidence="16" type="primary">ABCF1</name>
</gene>
<name>A0AA97KXZ1_EUBMA</name>
<dbReference type="CDD" id="cd03221">
    <property type="entry name" value="ABCF_EF-3"/>
    <property type="match status" value="2"/>
</dbReference>
<accession>A0AA97KXZ1</accession>
<reference evidence="16" key="1">
    <citation type="submission" date="2025-08" db="UniProtKB">
        <authorList>
            <consortium name="RefSeq"/>
        </authorList>
    </citation>
    <scope>IDENTIFICATION</scope>
    <source>
        <tissue evidence="16">Blood</tissue>
    </source>
</reference>
<dbReference type="FunFam" id="3.40.50.300:FF:000472">
    <property type="entry name" value="ATP-binding cassette, sub-family F (GCN20), member 1"/>
    <property type="match status" value="1"/>
</dbReference>
<evidence type="ECO:0000256" key="11">
    <source>
        <dbReference type="ARBA" id="ARBA00023242"/>
    </source>
</evidence>
<feature type="compositionally biased region" description="Acidic residues" evidence="13">
    <location>
        <begin position="212"/>
        <end position="231"/>
    </location>
</feature>
<dbReference type="GO" id="GO:0005737">
    <property type="term" value="C:cytoplasm"/>
    <property type="evidence" value="ECO:0007669"/>
    <property type="project" value="UniProtKB-SubCell"/>
</dbReference>
<evidence type="ECO:0000256" key="5">
    <source>
        <dbReference type="ARBA" id="ARBA00022490"/>
    </source>
</evidence>
<feature type="compositionally biased region" description="Basic residues" evidence="13">
    <location>
        <begin position="34"/>
        <end position="44"/>
    </location>
</feature>
<dbReference type="PROSITE" id="PS50893">
    <property type="entry name" value="ABC_TRANSPORTER_2"/>
    <property type="match status" value="2"/>
</dbReference>
<dbReference type="InterPro" id="IPR027417">
    <property type="entry name" value="P-loop_NTPase"/>
</dbReference>
<keyword evidence="9 16" id="KW-0067">ATP-binding</keyword>
<feature type="domain" description="ABC transporter" evidence="14">
    <location>
        <begin position="637"/>
        <end position="851"/>
    </location>
</feature>
<organism evidence="15 16">
    <name type="scientific">Eublepharis macularius</name>
    <name type="common">Leopard gecko</name>
    <name type="synonym">Cyrtodactylus macularius</name>
    <dbReference type="NCBI Taxonomy" id="481883"/>
    <lineage>
        <taxon>Eukaryota</taxon>
        <taxon>Metazoa</taxon>
        <taxon>Chordata</taxon>
        <taxon>Craniata</taxon>
        <taxon>Vertebrata</taxon>
        <taxon>Euteleostomi</taxon>
        <taxon>Lepidosauria</taxon>
        <taxon>Squamata</taxon>
        <taxon>Bifurcata</taxon>
        <taxon>Gekkota</taxon>
        <taxon>Eublepharidae</taxon>
        <taxon>Eublepharinae</taxon>
        <taxon>Eublepharis</taxon>
    </lineage>
</organism>
<feature type="domain" description="ABC transporter" evidence="14">
    <location>
        <begin position="316"/>
        <end position="560"/>
    </location>
</feature>
<protein>
    <recommendedName>
        <fullName evidence="12">ATP-binding cassette sub-family F member 1</fullName>
    </recommendedName>
</protein>
<evidence type="ECO:0000256" key="10">
    <source>
        <dbReference type="ARBA" id="ARBA00023159"/>
    </source>
</evidence>
<dbReference type="NCBIfam" id="NF000355">
    <property type="entry name" value="ribo_prot_ABC_F"/>
    <property type="match status" value="1"/>
</dbReference>
<evidence type="ECO:0000256" key="9">
    <source>
        <dbReference type="ARBA" id="ARBA00022840"/>
    </source>
</evidence>
<dbReference type="InterPro" id="IPR003593">
    <property type="entry name" value="AAA+_ATPase"/>
</dbReference>
<evidence type="ECO:0000259" key="14">
    <source>
        <dbReference type="PROSITE" id="PS50893"/>
    </source>
</evidence>
<dbReference type="GO" id="GO:0016887">
    <property type="term" value="F:ATP hydrolysis activity"/>
    <property type="evidence" value="ECO:0007669"/>
    <property type="project" value="InterPro"/>
</dbReference>
<keyword evidence="7" id="KW-0677">Repeat</keyword>
<dbReference type="CTD" id="23"/>
<evidence type="ECO:0000256" key="6">
    <source>
        <dbReference type="ARBA" id="ARBA00022553"/>
    </source>
</evidence>
<keyword evidence="15" id="KW-1185">Reference proteome</keyword>
<feature type="compositionally biased region" description="Basic and acidic residues" evidence="13">
    <location>
        <begin position="148"/>
        <end position="158"/>
    </location>
</feature>
<sequence length="857" mass="97735">MPKGGKQHQHQEQWIGDEEEKSVPGEGAGDKVVKKGKKDKKTKKSFFEELAVEEKHASEEQVAEKEKEQQQQQQKKRRDKKKDRKKKDVEEDEEENQLIERLKKLSTQPSDEEDEVPAPIVKGGKKKKGGNVFAALSQEQSEEEEEEPPKPSEADKNKINKAACDDEEEKRPNKKESTGKQKQEEDEEDIKGKSRKNEKNKGRQQNKFAALEAEEMDEEEDGSYSNEEEEESAKGKDKSKQSSMAQSEEEEEDEEKKEDDPYAHLSKKEKKKLKKQLEYERQVATMKAANAAENDFSVSQAEMSSRQAMLENASDIKLEKFSISAHGKELFVNADLYIVAGRRYGLVGPNGKGKTTLLKHIANRALSIPPNIDVLLCEQEVVADETPAVQAVLKADTKRLRLLEEEKRLQTLLEKGDDTAGERLEKVYEELRATGAAAAEAKARRILAGLGFNPEMQNRQTKKFSGGWRMRVSLARALFMEPTLLMLDEPTNHLDLNAVIWLNNYLQTWKKTLLIVSHDQGFLDDVCTDIVHLDMQKLFYYRGNYMTFKKMYQQKQKELLKQYEKQEKKLKDLKAGGKSTKQAEKQTKEALTRKQQKCRKKNPDEEANEAPELLKRPKEYTVKFTFPNPPPLSPPILGLHGVDFSYEGQKPLFKNLDFGIDLESRICIVGPNGVGKSTLLLLLTGKLPPTRGEMRKNHRLKIGFFNQQYADQLNMQETATEYLQRNFNLPYQDARKCLGRFGLESHAHTIQICKLSGGQKARVVFAELACREPDVLVLDEPTNNLDIESIDALGDAINEYKGAVIIVSHDARLITETNCQLWVVEDQTINQIDGDFEDYKREVLEALGEVIINRPRE</sequence>
<dbReference type="SUPFAM" id="SSF52540">
    <property type="entry name" value="P-loop containing nucleoside triphosphate hydrolases"/>
    <property type="match status" value="2"/>
</dbReference>
<proteinExistence type="inferred from homology"/>
<dbReference type="SMART" id="SM00382">
    <property type="entry name" value="AAA"/>
    <property type="match status" value="2"/>
</dbReference>
<dbReference type="GO" id="GO:0005635">
    <property type="term" value="C:nuclear envelope"/>
    <property type="evidence" value="ECO:0007669"/>
    <property type="project" value="UniProtKB-SubCell"/>
</dbReference>
<keyword evidence="5" id="KW-0963">Cytoplasm</keyword>
<dbReference type="Proteomes" id="UP001190640">
    <property type="component" value="Chromosome 4"/>
</dbReference>
<feature type="compositionally biased region" description="Basic and acidic residues" evidence="13">
    <location>
        <begin position="169"/>
        <end position="183"/>
    </location>
</feature>
<feature type="compositionally biased region" description="Acidic residues" evidence="13">
    <location>
        <begin position="247"/>
        <end position="257"/>
    </location>
</feature>
<feature type="compositionally biased region" description="Basic and acidic residues" evidence="13">
    <location>
        <begin position="571"/>
        <end position="592"/>
    </location>
</feature>
<dbReference type="PROSITE" id="PS00211">
    <property type="entry name" value="ABC_TRANSPORTER_1"/>
    <property type="match status" value="2"/>
</dbReference>
<feature type="region of interest" description="Disordered" evidence="13">
    <location>
        <begin position="571"/>
        <end position="612"/>
    </location>
</feature>
<dbReference type="InterPro" id="IPR003439">
    <property type="entry name" value="ABC_transporter-like_ATP-bd"/>
</dbReference>
<evidence type="ECO:0000256" key="1">
    <source>
        <dbReference type="ARBA" id="ARBA00004259"/>
    </source>
</evidence>
<dbReference type="RefSeq" id="XP_054834363.1">
    <property type="nucleotide sequence ID" value="XM_054978388.1"/>
</dbReference>
<evidence type="ECO:0000256" key="4">
    <source>
        <dbReference type="ARBA" id="ARBA00011054"/>
    </source>
</evidence>
<feature type="compositionally biased region" description="Basic and acidic residues" evidence="13">
    <location>
        <begin position="190"/>
        <end position="201"/>
    </location>
</feature>
<comment type="subcellular location">
    <subcellularLocation>
        <location evidence="2">Cytoplasm</location>
    </subcellularLocation>
    <subcellularLocation>
        <location evidence="1">Nucleus envelope</location>
    </subcellularLocation>
    <subcellularLocation>
        <location evidence="3">Nucleus</location>
        <location evidence="3">Nucleoplasm</location>
    </subcellularLocation>
</comment>
<dbReference type="Pfam" id="PF00005">
    <property type="entry name" value="ABC_tran"/>
    <property type="match status" value="2"/>
</dbReference>
<feature type="compositionally biased region" description="Basic residues" evidence="13">
    <location>
        <begin position="74"/>
        <end position="85"/>
    </location>
</feature>
<evidence type="ECO:0000256" key="3">
    <source>
        <dbReference type="ARBA" id="ARBA00004642"/>
    </source>
</evidence>
<dbReference type="AlphaFoldDB" id="A0AA97KXZ1"/>
<evidence type="ECO:0000256" key="7">
    <source>
        <dbReference type="ARBA" id="ARBA00022737"/>
    </source>
</evidence>
<dbReference type="Gene3D" id="3.40.50.300">
    <property type="entry name" value="P-loop containing nucleotide triphosphate hydrolases"/>
    <property type="match status" value="2"/>
</dbReference>
<feature type="region of interest" description="Disordered" evidence="13">
    <location>
        <begin position="1"/>
        <end position="271"/>
    </location>
</feature>
<evidence type="ECO:0000256" key="12">
    <source>
        <dbReference type="ARBA" id="ARBA00073921"/>
    </source>
</evidence>
<keyword evidence="8" id="KW-0547">Nucleotide-binding</keyword>
<dbReference type="InterPro" id="IPR017871">
    <property type="entry name" value="ABC_transporter-like_CS"/>
</dbReference>
<keyword evidence="6" id="KW-0597">Phosphoprotein</keyword>
<evidence type="ECO:0000256" key="2">
    <source>
        <dbReference type="ARBA" id="ARBA00004496"/>
    </source>
</evidence>
<dbReference type="GO" id="GO:0005524">
    <property type="term" value="F:ATP binding"/>
    <property type="evidence" value="ECO:0007669"/>
    <property type="project" value="UniProtKB-KW"/>
</dbReference>